<feature type="compositionally biased region" description="Basic residues" evidence="1">
    <location>
        <begin position="80"/>
        <end position="89"/>
    </location>
</feature>
<feature type="compositionally biased region" description="Basic and acidic residues" evidence="1">
    <location>
        <begin position="211"/>
        <end position="222"/>
    </location>
</feature>
<feature type="compositionally biased region" description="Low complexity" evidence="1">
    <location>
        <begin position="190"/>
        <end position="201"/>
    </location>
</feature>
<dbReference type="Proteomes" id="UP000274922">
    <property type="component" value="Unassembled WGS sequence"/>
</dbReference>
<feature type="compositionally biased region" description="Low complexity" evidence="1">
    <location>
        <begin position="39"/>
        <end position="53"/>
    </location>
</feature>
<keyword evidence="3" id="KW-1185">Reference proteome</keyword>
<feature type="region of interest" description="Disordered" evidence="1">
    <location>
        <begin position="1"/>
        <end position="56"/>
    </location>
</feature>
<feature type="region of interest" description="Disordered" evidence="1">
    <location>
        <begin position="167"/>
        <end position="260"/>
    </location>
</feature>
<feature type="region of interest" description="Disordered" evidence="1">
    <location>
        <begin position="530"/>
        <end position="572"/>
    </location>
</feature>
<feature type="region of interest" description="Disordered" evidence="1">
    <location>
        <begin position="80"/>
        <end position="123"/>
    </location>
</feature>
<gene>
    <name evidence="2" type="ORF">CXG81DRAFT_19708</name>
</gene>
<name>A0A4P9X5H3_9FUNG</name>
<feature type="compositionally biased region" description="Low complexity" evidence="1">
    <location>
        <begin position="226"/>
        <end position="236"/>
    </location>
</feature>
<organism evidence="2 3">
    <name type="scientific">Caulochytrium protostelioides</name>
    <dbReference type="NCBI Taxonomy" id="1555241"/>
    <lineage>
        <taxon>Eukaryota</taxon>
        <taxon>Fungi</taxon>
        <taxon>Fungi incertae sedis</taxon>
        <taxon>Chytridiomycota</taxon>
        <taxon>Chytridiomycota incertae sedis</taxon>
        <taxon>Chytridiomycetes</taxon>
        <taxon>Caulochytriales</taxon>
        <taxon>Caulochytriaceae</taxon>
        <taxon>Caulochytrium</taxon>
    </lineage>
</organism>
<dbReference type="EMBL" id="ML014223">
    <property type="protein sequence ID" value="RKP00311.1"/>
    <property type="molecule type" value="Genomic_DNA"/>
</dbReference>
<protein>
    <submittedName>
        <fullName evidence="2">Uncharacterized protein</fullName>
    </submittedName>
</protein>
<feature type="region of interest" description="Disordered" evidence="1">
    <location>
        <begin position="424"/>
        <end position="448"/>
    </location>
</feature>
<feature type="compositionally biased region" description="Pro residues" evidence="1">
    <location>
        <begin position="432"/>
        <end position="444"/>
    </location>
</feature>
<accession>A0A4P9X5H3</accession>
<dbReference type="AlphaFoldDB" id="A0A4P9X5H3"/>
<evidence type="ECO:0000313" key="2">
    <source>
        <dbReference type="EMBL" id="RKP00311.1"/>
    </source>
</evidence>
<evidence type="ECO:0000313" key="3">
    <source>
        <dbReference type="Proteomes" id="UP000274922"/>
    </source>
</evidence>
<evidence type="ECO:0000256" key="1">
    <source>
        <dbReference type="SAM" id="MobiDB-lite"/>
    </source>
</evidence>
<reference evidence="3" key="1">
    <citation type="journal article" date="2018" name="Nat. Microbiol.">
        <title>Leveraging single-cell genomics to expand the fungal tree of life.</title>
        <authorList>
            <person name="Ahrendt S.R."/>
            <person name="Quandt C.A."/>
            <person name="Ciobanu D."/>
            <person name="Clum A."/>
            <person name="Salamov A."/>
            <person name="Andreopoulos B."/>
            <person name="Cheng J.F."/>
            <person name="Woyke T."/>
            <person name="Pelin A."/>
            <person name="Henrissat B."/>
            <person name="Reynolds N.K."/>
            <person name="Benny G.L."/>
            <person name="Smith M.E."/>
            <person name="James T.Y."/>
            <person name="Grigoriev I.V."/>
        </authorList>
    </citation>
    <scope>NUCLEOTIDE SEQUENCE [LARGE SCALE GENOMIC DNA]</scope>
    <source>
        <strain evidence="3">ATCC 52028</strain>
    </source>
</reference>
<sequence>MAAAVHASRGGFDRTSGWPRGGFATALDRRTGGRRGMQAPAFPRRAPAAAPLPRHAKLRSDADHVIRRPCRILRDRRRASRLWRSSRPHRPGDPTPLPHRTTPHRTAAHCRPPARAMAPPPAGPAHDALVASGFYWNGQRYMRILSAGQTANDGQTTGNTIRTHEAAAQYQASRARRPSLPPRLPESPGATATATAPTNEGAGRKRRPRRAPREEAPRDRAGGRPGRAIAATAARAAAERSPAKQGTSRRRHQAPSDAAAAALRAGRWAVRRPMARRQAGVPMDPAEAATDALGPMLAARRVWGCRGAYAAAALRAAVLLRRLAYADDDGVPGTTPAGAGAATAAPPSPLPLPLPGPWSVRVAHAGTWLPVAPRFPTSSHRVLLVPELDVALTIAWPWGRPRLPGARRGLVLTQWRLPLVHHDADAARDPGSPSPSPPPPPPLPIRQWHDDLAFPLHRDSLIHAACRREGTTIHLTLLLDVNTRVHDKLLTLRVTLAPPAATGTASTAGMAPLTSTAQYILRRTAPATPMWPRREAPVARDSPGGSRPPPVPWYDSDDPDSDSDAASASEAAAALGMSDHASGVVAYRRVGHSASAEVLLLDDRGVVADALARMPQLRLRRGAVAAAAPVRPEPRRVIARGACVGAAYLPRPQRAAAAATGGWILCFRGRRAPAWWTPDAPAATPLLSDDAWRRLLDAALLADVGDAADRGAHAVRHVVGLPEDADGSDRYFLTMHVSRGVLWDRHDLTRPVAVYPALLAASDAARPPVVDAASARVFFASGGYLHVWSLWDGAPLAILRCSPSPPDGGGSCLELAVGSDGACVLSDDRHVCFL</sequence>
<proteinExistence type="predicted"/>